<dbReference type="Pfam" id="PF01094">
    <property type="entry name" value="ANF_receptor"/>
    <property type="match status" value="1"/>
</dbReference>
<evidence type="ECO:0000256" key="1">
    <source>
        <dbReference type="ARBA" id="ARBA00004141"/>
    </source>
</evidence>
<evidence type="ECO:0000256" key="4">
    <source>
        <dbReference type="ARBA" id="ARBA00023136"/>
    </source>
</evidence>
<keyword evidence="5" id="KW-0675">Receptor</keyword>
<keyword evidence="4" id="KW-0472">Membrane</keyword>
<evidence type="ECO:0000256" key="5">
    <source>
        <dbReference type="ARBA" id="ARBA00023170"/>
    </source>
</evidence>
<sequence length="110" mass="12188">MAFTVNEINQEQKLMPNATLGFHLYDTCLSMERLLKGSMWMLTGKQVPTPNYRCQSQPPLVAIVGDSTSTRSIPMARLLGLSRQPQVELSLYHSDLECDVAESGAISSEL</sequence>
<proteinExistence type="predicted"/>
<keyword evidence="3" id="KW-1133">Transmembrane helix</keyword>
<dbReference type="GO" id="GO:0005886">
    <property type="term" value="C:plasma membrane"/>
    <property type="evidence" value="ECO:0007669"/>
    <property type="project" value="TreeGrafter"/>
</dbReference>
<dbReference type="InterPro" id="IPR000337">
    <property type="entry name" value="GPCR_3"/>
</dbReference>
<dbReference type="InterPro" id="IPR028082">
    <property type="entry name" value="Peripla_BP_I"/>
</dbReference>
<organism evidence="8 9">
    <name type="scientific">Pleurodeles waltl</name>
    <name type="common">Iberian ribbed newt</name>
    <dbReference type="NCBI Taxonomy" id="8319"/>
    <lineage>
        <taxon>Eukaryota</taxon>
        <taxon>Metazoa</taxon>
        <taxon>Chordata</taxon>
        <taxon>Craniata</taxon>
        <taxon>Vertebrata</taxon>
        <taxon>Euteleostomi</taxon>
        <taxon>Amphibia</taxon>
        <taxon>Batrachia</taxon>
        <taxon>Caudata</taxon>
        <taxon>Salamandroidea</taxon>
        <taxon>Salamandridae</taxon>
        <taxon>Pleurodelinae</taxon>
        <taxon>Pleurodeles</taxon>
    </lineage>
</organism>
<evidence type="ECO:0000313" key="8">
    <source>
        <dbReference type="EMBL" id="KAJ1080451.1"/>
    </source>
</evidence>
<dbReference type="SUPFAM" id="SSF53822">
    <property type="entry name" value="Periplasmic binding protein-like I"/>
    <property type="match status" value="1"/>
</dbReference>
<dbReference type="PANTHER" id="PTHR24061">
    <property type="entry name" value="CALCIUM-SENSING RECEPTOR-RELATED"/>
    <property type="match status" value="1"/>
</dbReference>
<evidence type="ECO:0000256" key="6">
    <source>
        <dbReference type="ARBA" id="ARBA00023180"/>
    </source>
</evidence>
<dbReference type="PANTHER" id="PTHR24061:SF0">
    <property type="entry name" value="C-FAMILY ODORANT RECEPTOR OLFCT1"/>
    <property type="match status" value="1"/>
</dbReference>
<reference evidence="8" key="1">
    <citation type="journal article" date="2022" name="bioRxiv">
        <title>Sequencing and chromosome-scale assembly of the giantPleurodeles waltlgenome.</title>
        <authorList>
            <person name="Brown T."/>
            <person name="Elewa A."/>
            <person name="Iarovenko S."/>
            <person name="Subramanian E."/>
            <person name="Araus A.J."/>
            <person name="Petzold A."/>
            <person name="Susuki M."/>
            <person name="Suzuki K.-i.T."/>
            <person name="Hayashi T."/>
            <person name="Toyoda A."/>
            <person name="Oliveira C."/>
            <person name="Osipova E."/>
            <person name="Leigh N.D."/>
            <person name="Simon A."/>
            <person name="Yun M.H."/>
        </authorList>
    </citation>
    <scope>NUCLEOTIDE SEQUENCE</scope>
    <source>
        <strain evidence="8">20211129_DDA</strain>
        <tissue evidence="8">Liver</tissue>
    </source>
</reference>
<protein>
    <recommendedName>
        <fullName evidence="7">Receptor ligand binding region domain-containing protein</fullName>
    </recommendedName>
</protein>
<dbReference type="GO" id="GO:0004930">
    <property type="term" value="F:G protein-coupled receptor activity"/>
    <property type="evidence" value="ECO:0007669"/>
    <property type="project" value="InterPro"/>
</dbReference>
<evidence type="ECO:0000256" key="2">
    <source>
        <dbReference type="ARBA" id="ARBA00022692"/>
    </source>
</evidence>
<evidence type="ECO:0000313" key="9">
    <source>
        <dbReference type="Proteomes" id="UP001066276"/>
    </source>
</evidence>
<feature type="domain" description="Receptor ligand binding region" evidence="7">
    <location>
        <begin position="1"/>
        <end position="91"/>
    </location>
</feature>
<dbReference type="InterPro" id="IPR001828">
    <property type="entry name" value="ANF_lig-bd_rcpt"/>
</dbReference>
<keyword evidence="2" id="KW-0812">Transmembrane</keyword>
<dbReference type="InterPro" id="IPR000068">
    <property type="entry name" value="GPCR_3_Ca_sens_rcpt-rel"/>
</dbReference>
<keyword evidence="9" id="KW-1185">Reference proteome</keyword>
<name>A0AAV7KMJ2_PLEWA</name>
<dbReference type="AlphaFoldDB" id="A0AAV7KMJ2"/>
<gene>
    <name evidence="8" type="ORF">NDU88_000651</name>
</gene>
<keyword evidence="6" id="KW-0325">Glycoprotein</keyword>
<comment type="caution">
    <text evidence="8">The sequence shown here is derived from an EMBL/GenBank/DDBJ whole genome shotgun (WGS) entry which is preliminary data.</text>
</comment>
<dbReference type="Gene3D" id="3.40.50.2300">
    <property type="match status" value="1"/>
</dbReference>
<dbReference type="Proteomes" id="UP001066276">
    <property type="component" value="Chromosome 12"/>
</dbReference>
<evidence type="ECO:0000256" key="3">
    <source>
        <dbReference type="ARBA" id="ARBA00022989"/>
    </source>
</evidence>
<evidence type="ECO:0000259" key="7">
    <source>
        <dbReference type="Pfam" id="PF01094"/>
    </source>
</evidence>
<dbReference type="PRINTS" id="PR00248">
    <property type="entry name" value="GPCRMGR"/>
</dbReference>
<dbReference type="EMBL" id="JANPWB010000016">
    <property type="protein sequence ID" value="KAJ1080451.1"/>
    <property type="molecule type" value="Genomic_DNA"/>
</dbReference>
<accession>A0AAV7KMJ2</accession>
<comment type="subcellular location">
    <subcellularLocation>
        <location evidence="1">Membrane</location>
        <topology evidence="1">Multi-pass membrane protein</topology>
    </subcellularLocation>
</comment>